<organism evidence="2 3">
    <name type="scientific">Protopolystoma xenopodis</name>
    <dbReference type="NCBI Taxonomy" id="117903"/>
    <lineage>
        <taxon>Eukaryota</taxon>
        <taxon>Metazoa</taxon>
        <taxon>Spiralia</taxon>
        <taxon>Lophotrochozoa</taxon>
        <taxon>Platyhelminthes</taxon>
        <taxon>Monogenea</taxon>
        <taxon>Polyopisthocotylea</taxon>
        <taxon>Polystomatidea</taxon>
        <taxon>Polystomatidae</taxon>
        <taxon>Protopolystoma</taxon>
    </lineage>
</organism>
<sequence length="91" mass="9983">MAHGNSALANCKEYQKSRLAQHQVTLGGRLLPFGVGKTDYRRCCPIGLSKTAQTAASIRSGAQRASKPECTTKENWPLEHPTWMPLSSQDL</sequence>
<keyword evidence="3" id="KW-1185">Reference proteome</keyword>
<proteinExistence type="predicted"/>
<dbReference type="Proteomes" id="UP000784294">
    <property type="component" value="Unassembled WGS sequence"/>
</dbReference>
<accession>A0A448WKS0</accession>
<protein>
    <submittedName>
        <fullName evidence="2">Uncharacterized protein</fullName>
    </submittedName>
</protein>
<dbReference type="AlphaFoldDB" id="A0A448WKS0"/>
<name>A0A448WKS0_9PLAT</name>
<feature type="region of interest" description="Disordered" evidence="1">
    <location>
        <begin position="57"/>
        <end position="91"/>
    </location>
</feature>
<comment type="caution">
    <text evidence="2">The sequence shown here is derived from an EMBL/GenBank/DDBJ whole genome shotgun (WGS) entry which is preliminary data.</text>
</comment>
<evidence type="ECO:0000313" key="2">
    <source>
        <dbReference type="EMBL" id="VEL14129.1"/>
    </source>
</evidence>
<reference evidence="2" key="1">
    <citation type="submission" date="2018-11" db="EMBL/GenBank/DDBJ databases">
        <authorList>
            <consortium name="Pathogen Informatics"/>
        </authorList>
    </citation>
    <scope>NUCLEOTIDE SEQUENCE</scope>
</reference>
<gene>
    <name evidence="2" type="ORF">PXEA_LOCUS7569</name>
</gene>
<evidence type="ECO:0000256" key="1">
    <source>
        <dbReference type="SAM" id="MobiDB-lite"/>
    </source>
</evidence>
<evidence type="ECO:0000313" key="3">
    <source>
        <dbReference type="Proteomes" id="UP000784294"/>
    </source>
</evidence>
<dbReference type="EMBL" id="CAAALY010020081">
    <property type="protein sequence ID" value="VEL14129.1"/>
    <property type="molecule type" value="Genomic_DNA"/>
</dbReference>